<name>A0A4Y3R1X0_STRCI</name>
<dbReference type="Gene3D" id="3.40.630.30">
    <property type="match status" value="1"/>
</dbReference>
<dbReference type="OrthoDB" id="3700890at2"/>
<evidence type="ECO:0000313" key="3">
    <source>
        <dbReference type="Proteomes" id="UP000319210"/>
    </source>
</evidence>
<organism evidence="2 3">
    <name type="scientific">Streptomyces cacaoi</name>
    <dbReference type="NCBI Taxonomy" id="1898"/>
    <lineage>
        <taxon>Bacteria</taxon>
        <taxon>Bacillati</taxon>
        <taxon>Actinomycetota</taxon>
        <taxon>Actinomycetes</taxon>
        <taxon>Kitasatosporales</taxon>
        <taxon>Streptomycetaceae</taxon>
        <taxon>Streptomyces</taxon>
    </lineage>
</organism>
<dbReference type="GO" id="GO:0016747">
    <property type="term" value="F:acyltransferase activity, transferring groups other than amino-acyl groups"/>
    <property type="evidence" value="ECO:0007669"/>
    <property type="project" value="InterPro"/>
</dbReference>
<dbReference type="AlphaFoldDB" id="A0A4Y3R1X0"/>
<evidence type="ECO:0000313" key="2">
    <source>
        <dbReference type="EMBL" id="GEB51715.1"/>
    </source>
</evidence>
<dbReference type="Pfam" id="PF00583">
    <property type="entry name" value="Acetyltransf_1"/>
    <property type="match status" value="1"/>
</dbReference>
<gene>
    <name evidence="2" type="ORF">SCA03_42660</name>
</gene>
<accession>A0A4Y3R1X0</accession>
<keyword evidence="3" id="KW-1185">Reference proteome</keyword>
<reference evidence="2 3" key="1">
    <citation type="submission" date="2019-06" db="EMBL/GenBank/DDBJ databases">
        <title>Whole genome shotgun sequence of Streptomyces cacaoi subsp. cacaoi NBRC 12748.</title>
        <authorList>
            <person name="Hosoyama A."/>
            <person name="Uohara A."/>
            <person name="Ohji S."/>
            <person name="Ichikawa N."/>
        </authorList>
    </citation>
    <scope>NUCLEOTIDE SEQUENCE [LARGE SCALE GENOMIC DNA]</scope>
    <source>
        <strain evidence="2 3">NBRC 12748</strain>
    </source>
</reference>
<dbReference type="Proteomes" id="UP000319210">
    <property type="component" value="Unassembled WGS sequence"/>
</dbReference>
<protein>
    <recommendedName>
        <fullName evidence="1">N-acetyltransferase domain-containing protein</fullName>
    </recommendedName>
</protein>
<sequence>MEELRNLSDVVRASGDDALAVWAAQGREAHDCLGTGVRAWREGTAVAVASPHLSARDRLALTGHRADAARLLPRVLAETGPGYRLVADARLADPVLTDVPGLEPLHVFHWMDTTAPPPPGPAADGGARWLDAEAAKRATRLFDDHFPDSYAQPGRDGVHRWAGVPAGHGAGGEAAPLAVAADAWSAAGCGFLAGVVTDPVARGRGLARAVCAFVLDALVGRYGRAALMVDTDNVPARAVYTSLGMTHRPLRAARHKDDPA</sequence>
<dbReference type="InterPro" id="IPR000182">
    <property type="entry name" value="GNAT_dom"/>
</dbReference>
<feature type="domain" description="N-acetyltransferase" evidence="1">
    <location>
        <begin position="125"/>
        <end position="260"/>
    </location>
</feature>
<evidence type="ECO:0000259" key="1">
    <source>
        <dbReference type="PROSITE" id="PS51186"/>
    </source>
</evidence>
<dbReference type="SUPFAM" id="SSF55729">
    <property type="entry name" value="Acyl-CoA N-acyltransferases (Nat)"/>
    <property type="match status" value="1"/>
</dbReference>
<dbReference type="InterPro" id="IPR016181">
    <property type="entry name" value="Acyl_CoA_acyltransferase"/>
</dbReference>
<dbReference type="PROSITE" id="PS51186">
    <property type="entry name" value="GNAT"/>
    <property type="match status" value="1"/>
</dbReference>
<dbReference type="RefSeq" id="WP_141275569.1">
    <property type="nucleotide sequence ID" value="NZ_BJMM01000023.1"/>
</dbReference>
<comment type="caution">
    <text evidence="2">The sequence shown here is derived from an EMBL/GenBank/DDBJ whole genome shotgun (WGS) entry which is preliminary data.</text>
</comment>
<proteinExistence type="predicted"/>
<dbReference type="EMBL" id="BJMM01000023">
    <property type="protein sequence ID" value="GEB51715.1"/>
    <property type="molecule type" value="Genomic_DNA"/>
</dbReference>